<protein>
    <submittedName>
        <fullName evidence="9">MmpS family transport accessory protein</fullName>
    </submittedName>
</protein>
<keyword evidence="5 8" id="KW-1133">Transmembrane helix</keyword>
<comment type="caution">
    <text evidence="9">The sequence shown here is derived from an EMBL/GenBank/DDBJ whole genome shotgun (WGS) entry which is preliminary data.</text>
</comment>
<evidence type="ECO:0000256" key="8">
    <source>
        <dbReference type="SAM" id="Phobius"/>
    </source>
</evidence>
<name>A0ABV8VCJ3_9NOCA</name>
<feature type="transmembrane region" description="Helical" evidence="8">
    <location>
        <begin position="38"/>
        <end position="64"/>
    </location>
</feature>
<keyword evidence="4 8" id="KW-0812">Transmembrane</keyword>
<comment type="similarity">
    <text evidence="2">Belongs to the MmpS family.</text>
</comment>
<evidence type="ECO:0000256" key="6">
    <source>
        <dbReference type="ARBA" id="ARBA00023136"/>
    </source>
</evidence>
<dbReference type="Proteomes" id="UP001595844">
    <property type="component" value="Unassembled WGS sequence"/>
</dbReference>
<keyword evidence="3" id="KW-1003">Cell membrane</keyword>
<keyword evidence="6 8" id="KW-0472">Membrane</keyword>
<sequence length="166" mass="17052">MSVPQQPYGQQPPPYGQQPPGGYPPHGGYPQPPKKKKVWPWVLGGILLVLLLIIGGCVALVGSVANEIDNESKRVVNVSYEAGGTGTASSITYSGSGLDVGQESDVALPWSKDIAMDGLAKFMSLSVMAGVDGGQVSCKITADGKVIAEEQASGQFATATCSGTAD</sequence>
<dbReference type="Gene3D" id="2.60.40.2880">
    <property type="entry name" value="MmpS1-5, C-terminal soluble domain"/>
    <property type="match status" value="1"/>
</dbReference>
<organism evidence="9 10">
    <name type="scientific">Nocardia halotolerans</name>
    <dbReference type="NCBI Taxonomy" id="1755878"/>
    <lineage>
        <taxon>Bacteria</taxon>
        <taxon>Bacillati</taxon>
        <taxon>Actinomycetota</taxon>
        <taxon>Actinomycetes</taxon>
        <taxon>Mycobacteriales</taxon>
        <taxon>Nocardiaceae</taxon>
        <taxon>Nocardia</taxon>
    </lineage>
</organism>
<evidence type="ECO:0000256" key="3">
    <source>
        <dbReference type="ARBA" id="ARBA00022475"/>
    </source>
</evidence>
<evidence type="ECO:0000256" key="7">
    <source>
        <dbReference type="SAM" id="MobiDB-lite"/>
    </source>
</evidence>
<evidence type="ECO:0000256" key="5">
    <source>
        <dbReference type="ARBA" id="ARBA00022989"/>
    </source>
</evidence>
<dbReference type="Pfam" id="PF05423">
    <property type="entry name" value="Mycobact_memb"/>
    <property type="match status" value="1"/>
</dbReference>
<evidence type="ECO:0000256" key="4">
    <source>
        <dbReference type="ARBA" id="ARBA00022692"/>
    </source>
</evidence>
<accession>A0ABV8VCJ3</accession>
<evidence type="ECO:0000256" key="2">
    <source>
        <dbReference type="ARBA" id="ARBA00007531"/>
    </source>
</evidence>
<evidence type="ECO:0000313" key="9">
    <source>
        <dbReference type="EMBL" id="MFC4373671.1"/>
    </source>
</evidence>
<reference evidence="10" key="1">
    <citation type="journal article" date="2019" name="Int. J. Syst. Evol. Microbiol.">
        <title>The Global Catalogue of Microorganisms (GCM) 10K type strain sequencing project: providing services to taxonomists for standard genome sequencing and annotation.</title>
        <authorList>
            <consortium name="The Broad Institute Genomics Platform"/>
            <consortium name="The Broad Institute Genome Sequencing Center for Infectious Disease"/>
            <person name="Wu L."/>
            <person name="Ma J."/>
        </authorList>
    </citation>
    <scope>NUCLEOTIDE SEQUENCE [LARGE SCALE GENOMIC DNA]</scope>
    <source>
        <strain evidence="10">IBRC-M 10490</strain>
    </source>
</reference>
<evidence type="ECO:0000256" key="1">
    <source>
        <dbReference type="ARBA" id="ARBA00004236"/>
    </source>
</evidence>
<evidence type="ECO:0000313" key="10">
    <source>
        <dbReference type="Proteomes" id="UP001595844"/>
    </source>
</evidence>
<gene>
    <name evidence="9" type="ORF">ACFO5K_06115</name>
</gene>
<dbReference type="EMBL" id="JBHSDL010000006">
    <property type="protein sequence ID" value="MFC4373671.1"/>
    <property type="molecule type" value="Genomic_DNA"/>
</dbReference>
<dbReference type="InterPro" id="IPR008693">
    <property type="entry name" value="MmpS"/>
</dbReference>
<dbReference type="RefSeq" id="WP_378557039.1">
    <property type="nucleotide sequence ID" value="NZ_JBHSDL010000006.1"/>
</dbReference>
<feature type="compositionally biased region" description="Pro residues" evidence="7">
    <location>
        <begin position="10"/>
        <end position="23"/>
    </location>
</feature>
<dbReference type="InterPro" id="IPR038468">
    <property type="entry name" value="MmpS_C"/>
</dbReference>
<feature type="region of interest" description="Disordered" evidence="7">
    <location>
        <begin position="1"/>
        <end position="31"/>
    </location>
</feature>
<keyword evidence="10" id="KW-1185">Reference proteome</keyword>
<proteinExistence type="inferred from homology"/>
<comment type="subcellular location">
    <subcellularLocation>
        <location evidence="1">Cell membrane</location>
    </subcellularLocation>
</comment>